<dbReference type="PANTHER" id="PTHR46558">
    <property type="entry name" value="TRACRIPTIONAL REGULATORY PROTEIN-RELATED-RELATED"/>
    <property type="match status" value="1"/>
</dbReference>
<dbReference type="PANTHER" id="PTHR46558:SF4">
    <property type="entry name" value="DNA-BIDING PHAGE PROTEIN"/>
    <property type="match status" value="1"/>
</dbReference>
<dbReference type="EMBL" id="VUOA01000020">
    <property type="protein sequence ID" value="KAA2237128.1"/>
    <property type="molecule type" value="Genomic_DNA"/>
</dbReference>
<keyword evidence="4" id="KW-1185">Reference proteome</keyword>
<dbReference type="Gene3D" id="1.10.260.40">
    <property type="entry name" value="lambda repressor-like DNA-binding domains"/>
    <property type="match status" value="1"/>
</dbReference>
<accession>A0A5B2VEU2</accession>
<proteinExistence type="predicted"/>
<dbReference type="Proteomes" id="UP000323142">
    <property type="component" value="Unassembled WGS sequence"/>
</dbReference>
<dbReference type="AlphaFoldDB" id="A0A5B2VEU2"/>
<evidence type="ECO:0000256" key="1">
    <source>
        <dbReference type="ARBA" id="ARBA00023125"/>
    </source>
</evidence>
<name>A0A5B2VEU2_9HYPH</name>
<comment type="caution">
    <text evidence="3">The sequence shown here is derived from an EMBL/GenBank/DDBJ whole genome shotgun (WGS) entry which is preliminary data.</text>
</comment>
<dbReference type="InterPro" id="IPR001387">
    <property type="entry name" value="Cro/C1-type_HTH"/>
</dbReference>
<reference evidence="3 4" key="2">
    <citation type="submission" date="2019-09" db="EMBL/GenBank/DDBJ databases">
        <authorList>
            <person name="Jin C."/>
        </authorList>
    </citation>
    <scope>NUCLEOTIDE SEQUENCE [LARGE SCALE GENOMIC DNA]</scope>
    <source>
        <strain evidence="3 4">BN140002</strain>
    </source>
</reference>
<dbReference type="SUPFAM" id="SSF47413">
    <property type="entry name" value="lambda repressor-like DNA-binding domains"/>
    <property type="match status" value="1"/>
</dbReference>
<keyword evidence="1" id="KW-0238">DNA-binding</keyword>
<organism evidence="3 4">
    <name type="scientific">Salinarimonas soli</name>
    <dbReference type="NCBI Taxonomy" id="1638099"/>
    <lineage>
        <taxon>Bacteria</taxon>
        <taxon>Pseudomonadati</taxon>
        <taxon>Pseudomonadota</taxon>
        <taxon>Alphaproteobacteria</taxon>
        <taxon>Hyphomicrobiales</taxon>
        <taxon>Salinarimonadaceae</taxon>
        <taxon>Salinarimonas</taxon>
    </lineage>
</organism>
<dbReference type="Pfam" id="PF01381">
    <property type="entry name" value="HTH_3"/>
    <property type="match status" value="1"/>
</dbReference>
<feature type="domain" description="HTH cro/C1-type" evidence="2">
    <location>
        <begin position="5"/>
        <end position="59"/>
    </location>
</feature>
<dbReference type="PROSITE" id="PS50943">
    <property type="entry name" value="HTH_CROC1"/>
    <property type="match status" value="1"/>
</dbReference>
<reference evidence="3 4" key="1">
    <citation type="submission" date="2019-09" db="EMBL/GenBank/DDBJ databases">
        <title>Salinarimonas rosea gen. nov., sp. nov., a new member of the a-2 subgroup of the Proteobacteria.</title>
        <authorList>
            <person name="Liu J."/>
        </authorList>
    </citation>
    <scope>NUCLEOTIDE SEQUENCE [LARGE SCALE GENOMIC DNA]</scope>
    <source>
        <strain evidence="3 4">BN140002</strain>
    </source>
</reference>
<evidence type="ECO:0000313" key="4">
    <source>
        <dbReference type="Proteomes" id="UP000323142"/>
    </source>
</evidence>
<evidence type="ECO:0000259" key="2">
    <source>
        <dbReference type="PROSITE" id="PS50943"/>
    </source>
</evidence>
<dbReference type="SMART" id="SM00530">
    <property type="entry name" value="HTH_XRE"/>
    <property type="match status" value="1"/>
</dbReference>
<protein>
    <submittedName>
        <fullName evidence="3">Helix-turn-helix transcriptional regulator</fullName>
    </submittedName>
</protein>
<dbReference type="InterPro" id="IPR010982">
    <property type="entry name" value="Lambda_DNA-bd_dom_sf"/>
</dbReference>
<evidence type="ECO:0000313" key="3">
    <source>
        <dbReference type="EMBL" id="KAA2237128.1"/>
    </source>
</evidence>
<sequence>MGMRLREARLQAGLSQEKLGEALGVTFQQIQKYERGTNRIPSGRLKIISTTMNRPLSYFFGDDDDGEVTEARAGLMNRNAVTLLRSFNKLSDAHQLAIIAATRALAAFEDGSERVAAE</sequence>
<dbReference type="GO" id="GO:0003677">
    <property type="term" value="F:DNA binding"/>
    <property type="evidence" value="ECO:0007669"/>
    <property type="project" value="UniProtKB-KW"/>
</dbReference>
<gene>
    <name evidence="3" type="ORF">F0L46_11415</name>
</gene>
<dbReference type="CDD" id="cd00093">
    <property type="entry name" value="HTH_XRE"/>
    <property type="match status" value="1"/>
</dbReference>
<dbReference type="OrthoDB" id="9797172at2"/>